<evidence type="ECO:0000256" key="3">
    <source>
        <dbReference type="PROSITE-ProRule" id="PRU00023"/>
    </source>
</evidence>
<gene>
    <name evidence="4" type="ORF">WHR41_03850</name>
</gene>
<feature type="repeat" description="ANK" evidence="3">
    <location>
        <begin position="256"/>
        <end position="285"/>
    </location>
</feature>
<proteinExistence type="predicted"/>
<evidence type="ECO:0000256" key="2">
    <source>
        <dbReference type="ARBA" id="ARBA00023043"/>
    </source>
</evidence>
<dbReference type="PANTHER" id="PTHR24189:SF71">
    <property type="entry name" value="ANKYRIN REPEAT DOMAIN 39"/>
    <property type="match status" value="1"/>
</dbReference>
<dbReference type="InterPro" id="IPR036770">
    <property type="entry name" value="Ankyrin_rpt-contain_sf"/>
</dbReference>
<keyword evidence="2 3" id="KW-0040">ANK repeat</keyword>
<dbReference type="Gene3D" id="1.25.40.20">
    <property type="entry name" value="Ankyrin repeat-containing domain"/>
    <property type="match status" value="2"/>
</dbReference>
<dbReference type="AlphaFoldDB" id="A0AB34KWC4"/>
<dbReference type="InterPro" id="IPR002110">
    <property type="entry name" value="Ankyrin_rpt"/>
</dbReference>
<dbReference type="Pfam" id="PF12796">
    <property type="entry name" value="Ank_2"/>
    <property type="match status" value="2"/>
</dbReference>
<evidence type="ECO:0000313" key="4">
    <source>
        <dbReference type="EMBL" id="KAL1587583.1"/>
    </source>
</evidence>
<dbReference type="SUPFAM" id="SSF48403">
    <property type="entry name" value="Ankyrin repeat"/>
    <property type="match status" value="1"/>
</dbReference>
<dbReference type="GeneID" id="96005294"/>
<dbReference type="GO" id="GO:0005634">
    <property type="term" value="C:nucleus"/>
    <property type="evidence" value="ECO:0007669"/>
    <property type="project" value="TreeGrafter"/>
</dbReference>
<dbReference type="InterPro" id="IPR050745">
    <property type="entry name" value="Multifunctional_regulatory"/>
</dbReference>
<comment type="caution">
    <text evidence="4">The sequence shown here is derived from an EMBL/GenBank/DDBJ whole genome shotgun (WGS) entry which is preliminary data.</text>
</comment>
<dbReference type="GO" id="GO:0005737">
    <property type="term" value="C:cytoplasm"/>
    <property type="evidence" value="ECO:0007669"/>
    <property type="project" value="TreeGrafter"/>
</dbReference>
<sequence>MNTLPEFFQSDPSGFSEDRLPDFTPVDESLMLSQSDIDAICQSRHPLIAAAEAQCRAGSFSEASASIDQLLNGGTPANSLQACLLEATFSGSIPLVRRLLSVGVPVSVNLVEPAIRHHSLDLLSLFLDFGLDLNKEVEWCIPPPLSLALDAEADEKVVKWFLANGADPDARCQMDITPFSIALQYAPLPVVKLLFRHTQSPRNGQLLHYAARRRLHHSSEVIELVLQHCQELHMNDIMYHNHAFSFAVRKCVGLGTPLHEAAATGTPDTVRALLSHGADLMARDSLGNTPFEAAQLSENGEVVELLSQLSMDR</sequence>
<dbReference type="SMART" id="SM00248">
    <property type="entry name" value="ANK"/>
    <property type="match status" value="4"/>
</dbReference>
<organism evidence="4 5">
    <name type="scientific">Cladosporium halotolerans</name>
    <dbReference type="NCBI Taxonomy" id="1052096"/>
    <lineage>
        <taxon>Eukaryota</taxon>
        <taxon>Fungi</taxon>
        <taxon>Dikarya</taxon>
        <taxon>Ascomycota</taxon>
        <taxon>Pezizomycotina</taxon>
        <taxon>Dothideomycetes</taxon>
        <taxon>Dothideomycetidae</taxon>
        <taxon>Cladosporiales</taxon>
        <taxon>Cladosporiaceae</taxon>
        <taxon>Cladosporium</taxon>
    </lineage>
</organism>
<reference evidence="4 5" key="1">
    <citation type="journal article" date="2020" name="Microbiol. Resour. Announc.">
        <title>Draft Genome Sequence of a Cladosporium Species Isolated from the Mesophotic Ascidian Didemnum maculosum.</title>
        <authorList>
            <person name="Gioti A."/>
            <person name="Siaperas R."/>
            <person name="Nikolaivits E."/>
            <person name="Le Goff G."/>
            <person name="Ouazzani J."/>
            <person name="Kotoulas G."/>
            <person name="Topakas E."/>
        </authorList>
    </citation>
    <scope>NUCLEOTIDE SEQUENCE [LARGE SCALE GENOMIC DNA]</scope>
    <source>
        <strain evidence="4 5">TM138-S3</strain>
    </source>
</reference>
<evidence type="ECO:0000313" key="5">
    <source>
        <dbReference type="Proteomes" id="UP000803884"/>
    </source>
</evidence>
<dbReference type="PANTHER" id="PTHR24189">
    <property type="entry name" value="MYOTROPHIN"/>
    <property type="match status" value="1"/>
</dbReference>
<name>A0AB34KWC4_9PEZI</name>
<protein>
    <recommendedName>
        <fullName evidence="6">Ankyrin repeat protein</fullName>
    </recommendedName>
</protein>
<keyword evidence="1" id="KW-0677">Repeat</keyword>
<evidence type="ECO:0008006" key="6">
    <source>
        <dbReference type="Google" id="ProtNLM"/>
    </source>
</evidence>
<dbReference type="EMBL" id="JAAQHG020000010">
    <property type="protein sequence ID" value="KAL1587583.1"/>
    <property type="molecule type" value="Genomic_DNA"/>
</dbReference>
<dbReference type="PROSITE" id="PS50088">
    <property type="entry name" value="ANK_REPEAT"/>
    <property type="match status" value="1"/>
</dbReference>
<evidence type="ECO:0000256" key="1">
    <source>
        <dbReference type="ARBA" id="ARBA00022737"/>
    </source>
</evidence>
<accession>A0AB34KWC4</accession>
<keyword evidence="5" id="KW-1185">Reference proteome</keyword>
<dbReference type="Proteomes" id="UP000803884">
    <property type="component" value="Unassembled WGS sequence"/>
</dbReference>
<dbReference type="RefSeq" id="XP_069230688.1">
    <property type="nucleotide sequence ID" value="XM_069372456.1"/>
</dbReference>
<dbReference type="PROSITE" id="PS50297">
    <property type="entry name" value="ANK_REP_REGION"/>
    <property type="match status" value="1"/>
</dbReference>